<name>X1E703_9ZZZZ</name>
<dbReference type="EMBL" id="BARU01002505">
    <property type="protein sequence ID" value="GAH29031.1"/>
    <property type="molecule type" value="Genomic_DNA"/>
</dbReference>
<dbReference type="SUPFAM" id="SSF51569">
    <property type="entry name" value="Aldolase"/>
    <property type="match status" value="1"/>
</dbReference>
<reference evidence="1" key="1">
    <citation type="journal article" date="2014" name="Front. Microbiol.">
        <title>High frequency of phylogenetically diverse reductive dehalogenase-homologous genes in deep subseafloor sedimentary metagenomes.</title>
        <authorList>
            <person name="Kawai M."/>
            <person name="Futagami T."/>
            <person name="Toyoda A."/>
            <person name="Takaki Y."/>
            <person name="Nishi S."/>
            <person name="Hori S."/>
            <person name="Arai W."/>
            <person name="Tsubouchi T."/>
            <person name="Morono Y."/>
            <person name="Uchiyama I."/>
            <person name="Ito T."/>
            <person name="Fujiyama A."/>
            <person name="Inagaki F."/>
            <person name="Takami H."/>
        </authorList>
    </citation>
    <scope>NUCLEOTIDE SEQUENCE</scope>
    <source>
        <strain evidence="1">Expedition CK06-06</strain>
    </source>
</reference>
<dbReference type="InterPro" id="IPR013785">
    <property type="entry name" value="Aldolase_TIM"/>
</dbReference>
<sequence>EYCDKIPEATKYIELEPDKEKLMDYEDEMKTRGKKPNYDSLLTKEQHIKRAEIVVGAGTRTFVIFSGGPRITGEAKSALKNSTEVIMEAGGEGRIIGRNLWGVPIKTGLEFKEAVKETMAKEKYRRA</sequence>
<organism evidence="1">
    <name type="scientific">marine sediment metagenome</name>
    <dbReference type="NCBI Taxonomy" id="412755"/>
    <lineage>
        <taxon>unclassified sequences</taxon>
        <taxon>metagenomes</taxon>
        <taxon>ecological metagenomes</taxon>
    </lineage>
</organism>
<dbReference type="AlphaFoldDB" id="X1E703"/>
<comment type="caution">
    <text evidence="1">The sequence shown here is derived from an EMBL/GenBank/DDBJ whole genome shotgun (WGS) entry which is preliminary data.</text>
</comment>
<protein>
    <submittedName>
        <fullName evidence="1">Uncharacterized protein</fullName>
    </submittedName>
</protein>
<dbReference type="Gene3D" id="3.20.20.70">
    <property type="entry name" value="Aldolase class I"/>
    <property type="match status" value="1"/>
</dbReference>
<evidence type="ECO:0000313" key="1">
    <source>
        <dbReference type="EMBL" id="GAH29031.1"/>
    </source>
</evidence>
<accession>X1E703</accession>
<feature type="non-terminal residue" evidence="1">
    <location>
        <position position="1"/>
    </location>
</feature>
<proteinExistence type="predicted"/>
<gene>
    <name evidence="1" type="ORF">S03H2_05885</name>
</gene>